<evidence type="ECO:0000256" key="2">
    <source>
        <dbReference type="ARBA" id="ARBA00022730"/>
    </source>
</evidence>
<name>A0A0C5BDX9_9MICO</name>
<dbReference type="GO" id="GO:0003735">
    <property type="term" value="F:structural constituent of ribosome"/>
    <property type="evidence" value="ECO:0007669"/>
    <property type="project" value="InterPro"/>
</dbReference>
<dbReference type="eggNOG" id="COG0100">
    <property type="taxonomic scope" value="Bacteria"/>
</dbReference>
<gene>
    <name evidence="8" type="primary">rpsK</name>
    <name evidence="12" type="ORF">C5C51_02615</name>
    <name evidence="11" type="ORF">VT73_03860</name>
</gene>
<comment type="subunit">
    <text evidence="8">Part of the 30S ribosomal subunit. Interacts with proteins S7 and S18. Binds to IF-3.</text>
</comment>
<dbReference type="KEGG" id="rtc:APU90_03635"/>
<dbReference type="Proteomes" id="UP000052979">
    <property type="component" value="Unassembled WGS sequence"/>
</dbReference>
<evidence type="ECO:0000256" key="3">
    <source>
        <dbReference type="ARBA" id="ARBA00022884"/>
    </source>
</evidence>
<evidence type="ECO:0000256" key="1">
    <source>
        <dbReference type="ARBA" id="ARBA00006194"/>
    </source>
</evidence>
<dbReference type="EMBL" id="LBFI01000024">
    <property type="protein sequence ID" value="KKM46201.1"/>
    <property type="molecule type" value="Genomic_DNA"/>
</dbReference>
<sequence length="132" mass="13889">MATPKSAARKPRRKDKKNIAVGQAHIKSTFNNTIVSITDPSGGVISWASSGGVGFKGSRKSTPFAAQLAAESAARQAQEHGMKKVDVFVKGPGSGRETAIRSLQAAGLEVGSINDVTPQAHNGCRPPKRRRV</sequence>
<dbReference type="KEGG" id="rtx:TI83_02835"/>
<feature type="compositionally biased region" description="Basic residues" evidence="10">
    <location>
        <begin position="7"/>
        <end position="16"/>
    </location>
</feature>
<dbReference type="EMBL" id="PSWU01000004">
    <property type="protein sequence ID" value="PPI16314.1"/>
    <property type="molecule type" value="Genomic_DNA"/>
</dbReference>
<dbReference type="Gene3D" id="3.30.420.80">
    <property type="entry name" value="Ribosomal protein S11"/>
    <property type="match status" value="1"/>
</dbReference>
<protein>
    <recommendedName>
        <fullName evidence="6 8">Small ribosomal subunit protein uS11</fullName>
    </recommendedName>
</protein>
<evidence type="ECO:0000313" key="13">
    <source>
        <dbReference type="Proteomes" id="UP000052979"/>
    </source>
</evidence>
<evidence type="ECO:0000256" key="5">
    <source>
        <dbReference type="ARBA" id="ARBA00023274"/>
    </source>
</evidence>
<dbReference type="GO" id="GO:0005840">
    <property type="term" value="C:ribosome"/>
    <property type="evidence" value="ECO:0007669"/>
    <property type="project" value="UniProtKB-KW"/>
</dbReference>
<dbReference type="FunFam" id="3.30.420.80:FF:000001">
    <property type="entry name" value="30S ribosomal protein S11"/>
    <property type="match status" value="1"/>
</dbReference>
<evidence type="ECO:0000313" key="11">
    <source>
        <dbReference type="EMBL" id="KKM46201.1"/>
    </source>
</evidence>
<dbReference type="RefSeq" id="WP_027692559.1">
    <property type="nucleotide sequence ID" value="NZ_CP010848.1"/>
</dbReference>
<comment type="caution">
    <text evidence="11">The sequence shown here is derived from an EMBL/GenBank/DDBJ whole genome shotgun (WGS) entry which is preliminary data.</text>
</comment>
<evidence type="ECO:0000313" key="12">
    <source>
        <dbReference type="EMBL" id="PPI16314.1"/>
    </source>
</evidence>
<keyword evidence="3 8" id="KW-0694">RNA-binding</keyword>
<dbReference type="InterPro" id="IPR018102">
    <property type="entry name" value="Ribosomal_uS11_CS"/>
</dbReference>
<dbReference type="GO" id="GO:1990904">
    <property type="term" value="C:ribonucleoprotein complex"/>
    <property type="evidence" value="ECO:0007669"/>
    <property type="project" value="UniProtKB-KW"/>
</dbReference>
<reference evidence="12 14" key="2">
    <citation type="submission" date="2018-02" db="EMBL/GenBank/DDBJ databases">
        <title>Bacteriophage NCPPB3778 and a type I-E CRISPR drive the evolution of the US Biological Select Agent, Rathayibacter toxicus.</title>
        <authorList>
            <person name="Davis E.W.II."/>
            <person name="Tabima J.F."/>
            <person name="Weisberg A.J."/>
            <person name="Lopes L.D."/>
            <person name="Wiseman M.S."/>
            <person name="Wiseman M.S."/>
            <person name="Pupko T."/>
            <person name="Belcher M.S."/>
            <person name="Sechler A.J."/>
            <person name="Tancos M.A."/>
            <person name="Schroeder B.K."/>
            <person name="Murray T.D."/>
            <person name="Luster D.G."/>
            <person name="Schneider W.L."/>
            <person name="Rogers E."/>
            <person name="Andreote F.D."/>
            <person name="Grunwald N.J."/>
            <person name="Putnam M.L."/>
            <person name="Chang J.H."/>
        </authorList>
    </citation>
    <scope>NUCLEOTIDE SEQUENCE [LARGE SCALE GENOMIC DNA]</scope>
    <source>
        <strain evidence="12 14">FH99</strain>
    </source>
</reference>
<dbReference type="InterPro" id="IPR001971">
    <property type="entry name" value="Ribosomal_uS11"/>
</dbReference>
<dbReference type="GO" id="GO:0019843">
    <property type="term" value="F:rRNA binding"/>
    <property type="evidence" value="ECO:0007669"/>
    <property type="project" value="UniProtKB-UniRule"/>
</dbReference>
<evidence type="ECO:0000256" key="6">
    <source>
        <dbReference type="ARBA" id="ARBA00035160"/>
    </source>
</evidence>
<evidence type="ECO:0000313" key="14">
    <source>
        <dbReference type="Proteomes" id="UP000237966"/>
    </source>
</evidence>
<feature type="region of interest" description="Disordered" evidence="10">
    <location>
        <begin position="1"/>
        <end position="23"/>
    </location>
</feature>
<keyword evidence="2 8" id="KW-0699">rRNA-binding</keyword>
<dbReference type="AlphaFoldDB" id="A0A0C5BDX9"/>
<evidence type="ECO:0000256" key="7">
    <source>
        <dbReference type="ARBA" id="ARBA00058053"/>
    </source>
</evidence>
<dbReference type="InterPro" id="IPR019981">
    <property type="entry name" value="Ribosomal_uS11_bac-type"/>
</dbReference>
<proteinExistence type="inferred from homology"/>
<dbReference type="NCBIfam" id="TIGR03632">
    <property type="entry name" value="uS11_bact"/>
    <property type="match status" value="1"/>
</dbReference>
<evidence type="ECO:0000256" key="4">
    <source>
        <dbReference type="ARBA" id="ARBA00022980"/>
    </source>
</evidence>
<dbReference type="GO" id="GO:0006412">
    <property type="term" value="P:translation"/>
    <property type="evidence" value="ECO:0007669"/>
    <property type="project" value="UniProtKB-UniRule"/>
</dbReference>
<keyword evidence="5 8" id="KW-0687">Ribonucleoprotein</keyword>
<dbReference type="PANTHER" id="PTHR11759">
    <property type="entry name" value="40S RIBOSOMAL PROTEIN S14/30S RIBOSOMAL PROTEIN S11"/>
    <property type="match status" value="1"/>
</dbReference>
<evidence type="ECO:0000256" key="9">
    <source>
        <dbReference type="RuleBase" id="RU003629"/>
    </source>
</evidence>
<dbReference type="Proteomes" id="UP000237966">
    <property type="component" value="Unassembled WGS sequence"/>
</dbReference>
<dbReference type="GeneID" id="93667798"/>
<dbReference type="OrthoDB" id="9806415at2"/>
<keyword evidence="13" id="KW-1185">Reference proteome</keyword>
<dbReference type="NCBIfam" id="NF003698">
    <property type="entry name" value="PRK05309.1"/>
    <property type="match status" value="1"/>
</dbReference>
<dbReference type="STRING" id="145458.APU90_03635"/>
<dbReference type="PROSITE" id="PS00054">
    <property type="entry name" value="RIBOSOMAL_S11"/>
    <property type="match status" value="1"/>
</dbReference>
<comment type="function">
    <text evidence="7 8">Located on the platform of the 30S subunit, it bridges several disparate RNA helices of the 16S rRNA. Forms part of the Shine-Dalgarno cleft in the 70S ribosome.</text>
</comment>
<organism evidence="11 13">
    <name type="scientific">Rathayibacter toxicus</name>
    <dbReference type="NCBI Taxonomy" id="145458"/>
    <lineage>
        <taxon>Bacteria</taxon>
        <taxon>Bacillati</taxon>
        <taxon>Actinomycetota</taxon>
        <taxon>Actinomycetes</taxon>
        <taxon>Micrococcales</taxon>
        <taxon>Microbacteriaceae</taxon>
        <taxon>Rathayibacter</taxon>
    </lineage>
</organism>
<dbReference type="Pfam" id="PF00411">
    <property type="entry name" value="Ribosomal_S11"/>
    <property type="match status" value="1"/>
</dbReference>
<accession>A0A0C5BDX9</accession>
<dbReference type="PATRIC" id="fig|145458.7.peg.667"/>
<keyword evidence="4 8" id="KW-0689">Ribosomal protein</keyword>
<evidence type="ECO:0000256" key="8">
    <source>
        <dbReference type="HAMAP-Rule" id="MF_01310"/>
    </source>
</evidence>
<comment type="similarity">
    <text evidence="1 8 9">Belongs to the universal ribosomal protein uS11 family.</text>
</comment>
<dbReference type="InterPro" id="IPR036967">
    <property type="entry name" value="Ribosomal_uS11_sf"/>
</dbReference>
<reference evidence="11 13" key="1">
    <citation type="submission" date="2015-04" db="EMBL/GenBank/DDBJ databases">
        <title>Draft genome sequence of Rathayibacter toxicus strain FH-142 (AKA 70134 or CS 32), a Western Australian isolate.</title>
        <authorList>
            <consortium name="Consortium for Microbial Forensics and Genomics (microFORGE)"/>
            <person name="Knight B.M."/>
            <person name="Roberts D.P."/>
            <person name="Lin D."/>
            <person name="Hari K."/>
            <person name="Fletcher J."/>
            <person name="Melcher U."/>
            <person name="Blagden T."/>
            <person name="Luster D.G."/>
            <person name="Sechler A.J."/>
            <person name="Schneider W.L."/>
            <person name="Winegar R.A."/>
        </authorList>
    </citation>
    <scope>NUCLEOTIDE SEQUENCE [LARGE SCALE GENOMIC DNA]</scope>
    <source>
        <strain evidence="11 13">FH142</strain>
    </source>
</reference>
<dbReference type="SUPFAM" id="SSF53137">
    <property type="entry name" value="Translational machinery components"/>
    <property type="match status" value="1"/>
</dbReference>
<evidence type="ECO:0000256" key="10">
    <source>
        <dbReference type="SAM" id="MobiDB-lite"/>
    </source>
</evidence>
<dbReference type="HAMAP" id="MF_01310">
    <property type="entry name" value="Ribosomal_uS11"/>
    <property type="match status" value="1"/>
</dbReference>
<dbReference type="PIRSF" id="PIRSF002131">
    <property type="entry name" value="Ribosomal_S11"/>
    <property type="match status" value="1"/>
</dbReference>